<dbReference type="AlphaFoldDB" id="A0A1Q3EQU7"/>
<comment type="similarity">
    <text evidence="3">Belongs to the ABC transporter superfamily. ABCB family. Heavy Metal importer (TC 3.A.1.210) subfamily.</text>
</comment>
<keyword evidence="1" id="KW-0547">Nucleotide-binding</keyword>
<evidence type="ECO:0000259" key="4">
    <source>
        <dbReference type="PROSITE" id="PS50893"/>
    </source>
</evidence>
<accession>A0A1Q3EQU7</accession>
<dbReference type="SMART" id="SM00382">
    <property type="entry name" value="AAA"/>
    <property type="match status" value="1"/>
</dbReference>
<dbReference type="EMBL" id="BDGU01001087">
    <property type="protein sequence ID" value="GAW09474.1"/>
    <property type="molecule type" value="Genomic_DNA"/>
</dbReference>
<reference evidence="5 6" key="2">
    <citation type="submission" date="2017-02" db="EMBL/GenBank/DDBJ databases">
        <title>A genome survey and senescence transcriptome analysis in Lentinula edodes.</title>
        <authorList>
            <person name="Sakamoto Y."/>
            <person name="Nakade K."/>
            <person name="Sato S."/>
            <person name="Yoshida Y."/>
            <person name="Miyazaki K."/>
            <person name="Natsume S."/>
            <person name="Konno N."/>
        </authorList>
    </citation>
    <scope>NUCLEOTIDE SEQUENCE [LARGE SCALE GENOMIC DNA]</scope>
    <source>
        <strain evidence="5 6">NBRC 111202</strain>
    </source>
</reference>
<dbReference type="GO" id="GO:0042626">
    <property type="term" value="F:ATPase-coupled transmembrane transporter activity"/>
    <property type="evidence" value="ECO:0007669"/>
    <property type="project" value="TreeGrafter"/>
</dbReference>
<dbReference type="InterPro" id="IPR003439">
    <property type="entry name" value="ABC_transporter-like_ATP-bd"/>
</dbReference>
<dbReference type="InterPro" id="IPR027417">
    <property type="entry name" value="P-loop_NTPase"/>
</dbReference>
<organism evidence="5 6">
    <name type="scientific">Lentinula edodes</name>
    <name type="common">Shiitake mushroom</name>
    <name type="synonym">Lentinus edodes</name>
    <dbReference type="NCBI Taxonomy" id="5353"/>
    <lineage>
        <taxon>Eukaryota</taxon>
        <taxon>Fungi</taxon>
        <taxon>Dikarya</taxon>
        <taxon>Basidiomycota</taxon>
        <taxon>Agaricomycotina</taxon>
        <taxon>Agaricomycetes</taxon>
        <taxon>Agaricomycetidae</taxon>
        <taxon>Agaricales</taxon>
        <taxon>Marasmiineae</taxon>
        <taxon>Omphalotaceae</taxon>
        <taxon>Lentinula</taxon>
    </lineage>
</organism>
<evidence type="ECO:0000256" key="2">
    <source>
        <dbReference type="ARBA" id="ARBA00022840"/>
    </source>
</evidence>
<dbReference type="SUPFAM" id="SSF52540">
    <property type="entry name" value="P-loop containing nucleoside triphosphate hydrolases"/>
    <property type="match status" value="1"/>
</dbReference>
<comment type="caution">
    <text evidence="5">The sequence shown here is derived from an EMBL/GenBank/DDBJ whole genome shotgun (WGS) entry which is preliminary data.</text>
</comment>
<protein>
    <submittedName>
        <fullName evidence="5">p-loop containing nucleoside triphosphate hydrolase protein</fullName>
    </submittedName>
</protein>
<evidence type="ECO:0000256" key="3">
    <source>
        <dbReference type="ARBA" id="ARBA00024363"/>
    </source>
</evidence>
<sequence>MDTKIDTMHKVVVLLIVCQSMTAVLKKLSFNSSRKIKYGIRNRFYPIFARKSLTLSLDTTKGAFCCTMVPMFMICIPTNGLGGIGYSFWTNDPAYHRVAAMHQIIFDIGYRKSVLKDGAINFIIQEYERSMKKLGFLSIDAEMLCYGLFVQYASSKLRQNIQKVRTAQKPLHEVLGLAEQFYKGLSFEKPLLEGARAYPDKTRSFSLGMKISFRNISLARQSSLRSRSAIRDVSFDVLPGQFVLLVGQNGSGKTSLLHLISRLLDPSTGAILIDGVPIQDFNLQSLRQSMVVLLQTEEIYPISIRDNLSISLSESDKELCNSKPESFDRAAKMGGSYNFINDLKEKYETVLNPVSLFTTSSDVFGNGTVPLAAVEEMRRNAPCMAPIPLSGGEKQRLIASRAFMKLNNHSDVRLLIVDEATSALDAIAERNILGKFREHGVHKTTIFVTHQFRYLAHEADLILCMHEGRLVQKGTHNQLISDTEGEYAKLYNAQFIYRCSRVVKTGGYFGCVRNRGGTYPGDFTDSGKPSFYDLSNRYIPAFSEFSLRGMLKESWLSFVRRAEHVGCSEHFDLKITGFSEHTIRIVNIRFKLELGIHSSFFVTLNWISQFIWATSKTLVLKLTWISLCLIGHDIRLLRASSSFGPGILVPKIRERQSRINPTNERNPLNHFHRYGTPLTATKLCQEYHMSGSGQMQCLRLVLYVSETMN</sequence>
<keyword evidence="6" id="KW-1185">Reference proteome</keyword>
<dbReference type="Proteomes" id="UP000188533">
    <property type="component" value="Unassembled WGS sequence"/>
</dbReference>
<evidence type="ECO:0000256" key="1">
    <source>
        <dbReference type="ARBA" id="ARBA00022741"/>
    </source>
</evidence>
<dbReference type="GO" id="GO:0016887">
    <property type="term" value="F:ATP hydrolysis activity"/>
    <property type="evidence" value="ECO:0007669"/>
    <property type="project" value="InterPro"/>
</dbReference>
<dbReference type="Gene3D" id="3.40.50.300">
    <property type="entry name" value="P-loop containing nucleotide triphosphate hydrolases"/>
    <property type="match status" value="1"/>
</dbReference>
<dbReference type="GO" id="GO:0005524">
    <property type="term" value="F:ATP binding"/>
    <property type="evidence" value="ECO:0007669"/>
    <property type="project" value="UniProtKB-KW"/>
</dbReference>
<name>A0A1Q3EQU7_LENED</name>
<evidence type="ECO:0000313" key="6">
    <source>
        <dbReference type="Proteomes" id="UP000188533"/>
    </source>
</evidence>
<dbReference type="PANTHER" id="PTHR24221">
    <property type="entry name" value="ATP-BINDING CASSETTE SUB-FAMILY B"/>
    <property type="match status" value="1"/>
</dbReference>
<keyword evidence="2" id="KW-0067">ATP-binding</keyword>
<gene>
    <name evidence="5" type="ORF">LENED_011629</name>
</gene>
<dbReference type="InterPro" id="IPR003593">
    <property type="entry name" value="AAA+_ATPase"/>
</dbReference>
<dbReference type="InterPro" id="IPR039421">
    <property type="entry name" value="Type_1_exporter"/>
</dbReference>
<dbReference type="PANTHER" id="PTHR24221:SF654">
    <property type="entry name" value="ATP-BINDING CASSETTE SUB-FAMILY B MEMBER 6"/>
    <property type="match status" value="1"/>
</dbReference>
<dbReference type="Pfam" id="PF00005">
    <property type="entry name" value="ABC_tran"/>
    <property type="match status" value="1"/>
</dbReference>
<dbReference type="PROSITE" id="PS50893">
    <property type="entry name" value="ABC_TRANSPORTER_2"/>
    <property type="match status" value="1"/>
</dbReference>
<evidence type="ECO:0000313" key="5">
    <source>
        <dbReference type="EMBL" id="GAW09474.1"/>
    </source>
</evidence>
<proteinExistence type="inferred from homology"/>
<feature type="domain" description="ABC transporter" evidence="4">
    <location>
        <begin position="211"/>
        <end position="492"/>
    </location>
</feature>
<keyword evidence="5" id="KW-0378">Hydrolase</keyword>
<reference evidence="5 6" key="1">
    <citation type="submission" date="2016-08" db="EMBL/GenBank/DDBJ databases">
        <authorList>
            <consortium name="Lentinula edodes genome sequencing consortium"/>
            <person name="Sakamoto Y."/>
            <person name="Nakade K."/>
            <person name="Sato S."/>
            <person name="Yoshida Y."/>
            <person name="Miyazaki K."/>
            <person name="Natsume S."/>
            <person name="Konno N."/>
        </authorList>
    </citation>
    <scope>NUCLEOTIDE SEQUENCE [LARGE SCALE GENOMIC DNA]</scope>
    <source>
        <strain evidence="5 6">NBRC 111202</strain>
    </source>
</reference>
<dbReference type="STRING" id="5353.A0A1Q3EQU7"/>